<evidence type="ECO:0000313" key="2">
    <source>
        <dbReference type="Proteomes" id="UP001164929"/>
    </source>
</evidence>
<sequence length="70" mass="8181">MPALFCFQQVKIYLMFTARDVGLQALYANRERFMIPLINLQFRVSSQLIRLDRGAGPIKEFKTNSFLHSE</sequence>
<protein>
    <submittedName>
        <fullName evidence="1">Uncharacterized protein</fullName>
    </submittedName>
</protein>
<comment type="caution">
    <text evidence="1">The sequence shown here is derived from an EMBL/GenBank/DDBJ whole genome shotgun (WGS) entry which is preliminary data.</text>
</comment>
<accession>A0AAD6PRM4</accession>
<keyword evidence="2" id="KW-1185">Reference proteome</keyword>
<gene>
    <name evidence="1" type="ORF">NC653_039670</name>
</gene>
<name>A0AAD6PRM4_9ROSI</name>
<organism evidence="1 2">
    <name type="scientific">Populus alba x Populus x berolinensis</name>
    <dbReference type="NCBI Taxonomy" id="444605"/>
    <lineage>
        <taxon>Eukaryota</taxon>
        <taxon>Viridiplantae</taxon>
        <taxon>Streptophyta</taxon>
        <taxon>Embryophyta</taxon>
        <taxon>Tracheophyta</taxon>
        <taxon>Spermatophyta</taxon>
        <taxon>Magnoliopsida</taxon>
        <taxon>eudicotyledons</taxon>
        <taxon>Gunneridae</taxon>
        <taxon>Pentapetalae</taxon>
        <taxon>rosids</taxon>
        <taxon>fabids</taxon>
        <taxon>Malpighiales</taxon>
        <taxon>Salicaceae</taxon>
        <taxon>Saliceae</taxon>
        <taxon>Populus</taxon>
    </lineage>
</organism>
<dbReference type="Proteomes" id="UP001164929">
    <property type="component" value="Chromosome 18"/>
</dbReference>
<evidence type="ECO:0000313" key="1">
    <source>
        <dbReference type="EMBL" id="KAJ6957774.1"/>
    </source>
</evidence>
<proteinExistence type="predicted"/>
<dbReference type="EMBL" id="JAQIZT010000018">
    <property type="protein sequence ID" value="KAJ6957774.1"/>
    <property type="molecule type" value="Genomic_DNA"/>
</dbReference>
<reference evidence="1 2" key="1">
    <citation type="journal article" date="2023" name="Mol. Ecol. Resour.">
        <title>Chromosome-level genome assembly of a triploid poplar Populus alba 'Berolinensis'.</title>
        <authorList>
            <person name="Chen S."/>
            <person name="Yu Y."/>
            <person name="Wang X."/>
            <person name="Wang S."/>
            <person name="Zhang T."/>
            <person name="Zhou Y."/>
            <person name="He R."/>
            <person name="Meng N."/>
            <person name="Wang Y."/>
            <person name="Liu W."/>
            <person name="Liu Z."/>
            <person name="Liu J."/>
            <person name="Guo Q."/>
            <person name="Huang H."/>
            <person name="Sederoff R.R."/>
            <person name="Wang G."/>
            <person name="Qu G."/>
            <person name="Chen S."/>
        </authorList>
    </citation>
    <scope>NUCLEOTIDE SEQUENCE [LARGE SCALE GENOMIC DNA]</scope>
    <source>
        <strain evidence="1">SC-2020</strain>
    </source>
</reference>
<dbReference type="AlphaFoldDB" id="A0AAD6PRM4"/>